<reference evidence="1" key="1">
    <citation type="submission" date="2023-01" db="EMBL/GenBank/DDBJ databases">
        <title>Genome assembly of the deep-sea coral Lophelia pertusa.</title>
        <authorList>
            <person name="Herrera S."/>
            <person name="Cordes E."/>
        </authorList>
    </citation>
    <scope>NUCLEOTIDE SEQUENCE</scope>
    <source>
        <strain evidence="1">USNM1676648</strain>
        <tissue evidence="1">Polyp</tissue>
    </source>
</reference>
<comment type="caution">
    <text evidence="1">The sequence shown here is derived from an EMBL/GenBank/DDBJ whole genome shotgun (WGS) entry which is preliminary data.</text>
</comment>
<protein>
    <submittedName>
        <fullName evidence="1">Uncharacterized protein</fullName>
    </submittedName>
</protein>
<dbReference type="EMBL" id="MU825397">
    <property type="protein sequence ID" value="KAJ7394150.1"/>
    <property type="molecule type" value="Genomic_DNA"/>
</dbReference>
<dbReference type="AlphaFoldDB" id="A0A9X0A6L8"/>
<evidence type="ECO:0000313" key="1">
    <source>
        <dbReference type="EMBL" id="KAJ7394150.1"/>
    </source>
</evidence>
<dbReference type="Proteomes" id="UP001163046">
    <property type="component" value="Unassembled WGS sequence"/>
</dbReference>
<gene>
    <name evidence="1" type="ORF">OS493_003829</name>
</gene>
<keyword evidence="2" id="KW-1185">Reference proteome</keyword>
<dbReference type="OrthoDB" id="5953876at2759"/>
<organism evidence="1 2">
    <name type="scientific">Desmophyllum pertusum</name>
    <dbReference type="NCBI Taxonomy" id="174260"/>
    <lineage>
        <taxon>Eukaryota</taxon>
        <taxon>Metazoa</taxon>
        <taxon>Cnidaria</taxon>
        <taxon>Anthozoa</taxon>
        <taxon>Hexacorallia</taxon>
        <taxon>Scleractinia</taxon>
        <taxon>Caryophylliina</taxon>
        <taxon>Caryophylliidae</taxon>
        <taxon>Desmophyllum</taxon>
    </lineage>
</organism>
<evidence type="ECO:0000313" key="2">
    <source>
        <dbReference type="Proteomes" id="UP001163046"/>
    </source>
</evidence>
<sequence>MGLSISWSLNEPYSGVLGPRIGGKMGFAARGIFPNVIQHIVSHCCNGSEIVYGTFMKSIREAEDHFSEQMYDFTFPVYVSKMDKDLYRDQPFVTVVAAPRVVLLVYDGLAQVQSVLKGLNSSLYRAIIGDIP</sequence>
<proteinExistence type="predicted"/>
<name>A0A9X0A6L8_9CNID</name>
<accession>A0A9X0A6L8</accession>